<evidence type="ECO:0000256" key="1">
    <source>
        <dbReference type="SAM" id="Phobius"/>
    </source>
</evidence>
<accession>A0A2N6CWW0</accession>
<keyword evidence="1" id="KW-1133">Transmembrane helix</keyword>
<sequence>MNDPFGRVRQKQQSSYDSLRRSLIEAGVGTRGAAESVLKSMLQRAAVITLLVMLATAVVVLFLPQMRAAALTLAFIILFWLLVTTMNGYSFVRRYIKEELSVEKEC</sequence>
<feature type="transmembrane region" description="Helical" evidence="1">
    <location>
        <begin position="45"/>
        <end position="63"/>
    </location>
</feature>
<proteinExistence type="predicted"/>
<name>A0A2N6CWW0_9GAMM</name>
<gene>
    <name evidence="2" type="ORF">C0630_09485</name>
</gene>
<dbReference type="RefSeq" id="WP_273439084.1">
    <property type="nucleotide sequence ID" value="NZ_CAXXYC010000003.1"/>
</dbReference>
<evidence type="ECO:0000313" key="2">
    <source>
        <dbReference type="EMBL" id="PLX61759.1"/>
    </source>
</evidence>
<evidence type="ECO:0000313" key="3">
    <source>
        <dbReference type="Proteomes" id="UP000235015"/>
    </source>
</evidence>
<dbReference type="STRING" id="1111735.GCA_000428045_03755"/>
<protein>
    <submittedName>
        <fullName evidence="2">Uncharacterized protein</fullName>
    </submittedName>
</protein>
<reference evidence="2 3" key="1">
    <citation type="submission" date="2017-11" db="EMBL/GenBank/DDBJ databases">
        <title>Genome-resolved metagenomics identifies genetic mobility, metabolic interactions, and unexpected diversity in perchlorate-reducing communities.</title>
        <authorList>
            <person name="Barnum T.P."/>
            <person name="Figueroa I.A."/>
            <person name="Carlstrom C.I."/>
            <person name="Lucas L.N."/>
            <person name="Engelbrektson A.L."/>
            <person name="Coates J.D."/>
        </authorList>
    </citation>
    <scope>NUCLEOTIDE SEQUENCE [LARGE SCALE GENOMIC DNA]</scope>
    <source>
        <strain evidence="2">BM301</strain>
    </source>
</reference>
<dbReference type="AlphaFoldDB" id="A0A2N6CWW0"/>
<organism evidence="2 3">
    <name type="scientific">Sedimenticola selenatireducens</name>
    <dbReference type="NCBI Taxonomy" id="191960"/>
    <lineage>
        <taxon>Bacteria</taxon>
        <taxon>Pseudomonadati</taxon>
        <taxon>Pseudomonadota</taxon>
        <taxon>Gammaproteobacteria</taxon>
        <taxon>Chromatiales</taxon>
        <taxon>Sedimenticolaceae</taxon>
        <taxon>Sedimenticola</taxon>
    </lineage>
</organism>
<dbReference type="Proteomes" id="UP000235015">
    <property type="component" value="Unassembled WGS sequence"/>
</dbReference>
<keyword evidence="1" id="KW-0812">Transmembrane</keyword>
<feature type="transmembrane region" description="Helical" evidence="1">
    <location>
        <begin position="69"/>
        <end position="92"/>
    </location>
</feature>
<comment type="caution">
    <text evidence="2">The sequence shown here is derived from an EMBL/GenBank/DDBJ whole genome shotgun (WGS) entry which is preliminary data.</text>
</comment>
<keyword evidence="1" id="KW-0472">Membrane</keyword>
<dbReference type="EMBL" id="PKUN01000010">
    <property type="protein sequence ID" value="PLX61759.1"/>
    <property type="molecule type" value="Genomic_DNA"/>
</dbReference>